<keyword evidence="1" id="KW-0472">Membrane</keyword>
<gene>
    <name evidence="4" type="ORF">GTC17260_14200</name>
</gene>
<evidence type="ECO:0000259" key="3">
    <source>
        <dbReference type="Pfam" id="PF16344"/>
    </source>
</evidence>
<dbReference type="Pfam" id="PF16344">
    <property type="entry name" value="FecR_C"/>
    <property type="match status" value="1"/>
</dbReference>
<dbReference type="AlphaFoldDB" id="A0AB33JF51"/>
<dbReference type="InterPro" id="IPR012373">
    <property type="entry name" value="Ferrdict_sens_TM"/>
</dbReference>
<feature type="transmembrane region" description="Helical" evidence="1">
    <location>
        <begin position="39"/>
        <end position="62"/>
    </location>
</feature>
<dbReference type="GO" id="GO:0016989">
    <property type="term" value="F:sigma factor antagonist activity"/>
    <property type="evidence" value="ECO:0007669"/>
    <property type="project" value="TreeGrafter"/>
</dbReference>
<dbReference type="Pfam" id="PF04773">
    <property type="entry name" value="FecR"/>
    <property type="match status" value="1"/>
</dbReference>
<evidence type="ECO:0000256" key="1">
    <source>
        <dbReference type="SAM" id="Phobius"/>
    </source>
</evidence>
<evidence type="ECO:0008006" key="5">
    <source>
        <dbReference type="Google" id="ProtNLM"/>
    </source>
</evidence>
<organism evidence="4">
    <name type="scientific">Prevotella sp. GTC17260</name>
    <dbReference type="NCBI Taxonomy" id="3236796"/>
    <lineage>
        <taxon>Bacteria</taxon>
        <taxon>Pseudomonadati</taxon>
        <taxon>Bacteroidota</taxon>
        <taxon>Bacteroidia</taxon>
        <taxon>Bacteroidales</taxon>
        <taxon>Prevotellaceae</taxon>
        <taxon>Prevotella</taxon>
    </lineage>
</organism>
<keyword evidence="1" id="KW-0812">Transmembrane</keyword>
<dbReference type="PANTHER" id="PTHR30273">
    <property type="entry name" value="PERIPLASMIC SIGNAL SENSOR AND SIGMA FACTOR ACTIVATOR FECR-RELATED"/>
    <property type="match status" value="1"/>
</dbReference>
<evidence type="ECO:0000259" key="2">
    <source>
        <dbReference type="Pfam" id="PF04773"/>
    </source>
</evidence>
<reference evidence="4" key="1">
    <citation type="submission" date="2024-07" db="EMBL/GenBank/DDBJ databases">
        <title>Complete genome sequence of Prevotella sp. YM-2024 GTC17260.</title>
        <authorList>
            <person name="Hayashi M."/>
            <person name="Muto Y."/>
            <person name="Tanaka K."/>
            <person name="Niwa H."/>
        </authorList>
    </citation>
    <scope>NUCLEOTIDE SEQUENCE</scope>
    <source>
        <strain evidence="4">GTC17260</strain>
    </source>
</reference>
<keyword evidence="1" id="KW-1133">Transmembrane helix</keyword>
<proteinExistence type="predicted"/>
<feature type="domain" description="FecR protein" evidence="2">
    <location>
        <begin position="70"/>
        <end position="156"/>
    </location>
</feature>
<sequence length="257" mass="29037">MDKKQETDFVLRYYQEGRLDTRQAILRFRAYTGIKPKHTALRVASIAASLIILLSVGTYMLFRQPTTTLTAGAETKTFLLADSTRVTLSPHSTISYRGDDCRQIAMTGKIYFEVKHDEQHPFDVESSKGHVRVLGTKFEIDETSALTEVYVNSGKVLFTGKDETDGIMLTRGMRAVISKEGDRPTRITDEDENHVSWATHRFHFDNTPINEVVEDLNAHYGTHLTAPNTNKRLTGNFDAGKLDEIIEIINKTLDINL</sequence>
<accession>A0AB33JF51</accession>
<evidence type="ECO:0000313" key="4">
    <source>
        <dbReference type="EMBL" id="BFO78785.1"/>
    </source>
</evidence>
<dbReference type="PANTHER" id="PTHR30273:SF2">
    <property type="entry name" value="PROTEIN FECR"/>
    <property type="match status" value="1"/>
</dbReference>
<name>A0AB33JF51_9BACT</name>
<dbReference type="Gene3D" id="3.55.50.30">
    <property type="match status" value="1"/>
</dbReference>
<dbReference type="InterPro" id="IPR006860">
    <property type="entry name" value="FecR"/>
</dbReference>
<feature type="domain" description="Protein FecR C-terminal" evidence="3">
    <location>
        <begin position="201"/>
        <end position="256"/>
    </location>
</feature>
<dbReference type="Gene3D" id="2.60.120.1440">
    <property type="match status" value="1"/>
</dbReference>
<dbReference type="EMBL" id="AP035788">
    <property type="protein sequence ID" value="BFO78785.1"/>
    <property type="molecule type" value="Genomic_DNA"/>
</dbReference>
<dbReference type="InterPro" id="IPR032508">
    <property type="entry name" value="FecR_C"/>
</dbReference>
<protein>
    <recommendedName>
        <fullName evidence="5">DUF4974 domain-containing protein</fullName>
    </recommendedName>
</protein>